<evidence type="ECO:0000313" key="2">
    <source>
        <dbReference type="EMBL" id="KAG7544027.1"/>
    </source>
</evidence>
<sequence length="139" mass="16835">MMKWNHNANSSCVLCSDPFETRDHLFFMCPYSRKVWVELVEGLLLNRFTTSWQDIMKICADKDYDKTKRFLLRYVFQNAIHSIWRERNARRHREQPSMPEKLVKLIDKNLRNRMSTIPRRGEGIYAKGLQVWFASRRHQ</sequence>
<gene>
    <name evidence="2" type="ORF">ISN45_Aa07g039000</name>
</gene>
<keyword evidence="2" id="KW-0695">RNA-directed DNA polymerase</keyword>
<comment type="caution">
    <text evidence="2">The sequence shown here is derived from an EMBL/GenBank/DDBJ whole genome shotgun (WGS) entry which is preliminary data.</text>
</comment>
<keyword evidence="2" id="KW-0808">Transferase</keyword>
<dbReference type="EMBL" id="JAEFBK010000012">
    <property type="protein sequence ID" value="KAG7544027.1"/>
    <property type="molecule type" value="Genomic_DNA"/>
</dbReference>
<feature type="domain" description="Reverse transcriptase zinc-binding" evidence="1">
    <location>
        <begin position="2"/>
        <end position="36"/>
    </location>
</feature>
<protein>
    <submittedName>
        <fullName evidence="2">Reverse transcriptase zinc-binding domain</fullName>
    </submittedName>
</protein>
<keyword evidence="2" id="KW-0548">Nucleotidyltransferase</keyword>
<accession>A0A8T1YDJ2</accession>
<dbReference type="InterPro" id="IPR026960">
    <property type="entry name" value="RVT-Znf"/>
</dbReference>
<proteinExistence type="predicted"/>
<evidence type="ECO:0000259" key="1">
    <source>
        <dbReference type="Pfam" id="PF13966"/>
    </source>
</evidence>
<name>A0A8T1YDJ2_9BRAS</name>
<organism evidence="2 3">
    <name type="scientific">Arabidopsis thaliana x Arabidopsis arenosa</name>
    <dbReference type="NCBI Taxonomy" id="1240361"/>
    <lineage>
        <taxon>Eukaryota</taxon>
        <taxon>Viridiplantae</taxon>
        <taxon>Streptophyta</taxon>
        <taxon>Embryophyta</taxon>
        <taxon>Tracheophyta</taxon>
        <taxon>Spermatophyta</taxon>
        <taxon>Magnoliopsida</taxon>
        <taxon>eudicotyledons</taxon>
        <taxon>Gunneridae</taxon>
        <taxon>Pentapetalae</taxon>
        <taxon>rosids</taxon>
        <taxon>malvids</taxon>
        <taxon>Brassicales</taxon>
        <taxon>Brassicaceae</taxon>
        <taxon>Camelineae</taxon>
        <taxon>Arabidopsis</taxon>
    </lineage>
</organism>
<keyword evidence="3" id="KW-1185">Reference proteome</keyword>
<dbReference type="Proteomes" id="UP000694240">
    <property type="component" value="Chromosome 12"/>
</dbReference>
<dbReference type="AlphaFoldDB" id="A0A8T1YDJ2"/>
<dbReference type="Pfam" id="PF13966">
    <property type="entry name" value="zf-RVT"/>
    <property type="match status" value="1"/>
</dbReference>
<dbReference type="GO" id="GO:0003964">
    <property type="term" value="F:RNA-directed DNA polymerase activity"/>
    <property type="evidence" value="ECO:0007669"/>
    <property type="project" value="UniProtKB-KW"/>
</dbReference>
<reference evidence="2 3" key="1">
    <citation type="submission" date="2020-12" db="EMBL/GenBank/DDBJ databases">
        <title>Concerted genomic and epigenomic changes stabilize Arabidopsis allopolyploids.</title>
        <authorList>
            <person name="Chen Z."/>
        </authorList>
    </citation>
    <scope>NUCLEOTIDE SEQUENCE [LARGE SCALE GENOMIC DNA]</scope>
    <source>
        <strain evidence="2">Allo738</strain>
        <tissue evidence="2">Leaf</tissue>
    </source>
</reference>
<evidence type="ECO:0000313" key="3">
    <source>
        <dbReference type="Proteomes" id="UP000694240"/>
    </source>
</evidence>